<dbReference type="KEGG" id="hlc:CHINAEXTREME03255"/>
<dbReference type="STRING" id="358396.CHINAEXTREME_03255"/>
<dbReference type="Proteomes" id="UP000186547">
    <property type="component" value="Chromosome"/>
</dbReference>
<evidence type="ECO:0000313" key="1">
    <source>
        <dbReference type="EMBL" id="APW96845.1"/>
    </source>
</evidence>
<protein>
    <submittedName>
        <fullName evidence="1">MarR family transcriptional regulator</fullName>
    </submittedName>
</protein>
<gene>
    <name evidence="2" type="ORF">C445_06488</name>
    <name evidence="1" type="ORF">CHINAEXTREME_03255</name>
</gene>
<dbReference type="EMBL" id="AOLZ01000030">
    <property type="protein sequence ID" value="EMA34874.1"/>
    <property type="molecule type" value="Genomic_DNA"/>
</dbReference>
<dbReference type="Gene3D" id="1.10.10.10">
    <property type="entry name" value="Winged helix-like DNA-binding domain superfamily/Winged helix DNA-binding domain"/>
    <property type="match status" value="1"/>
</dbReference>
<reference evidence="1" key="3">
    <citation type="submission" date="2017-01" db="EMBL/GenBank/DDBJ databases">
        <authorList>
            <person name="Mah S.A."/>
            <person name="Swanson W.J."/>
            <person name="Moy G.W."/>
            <person name="Vacquier V.D."/>
        </authorList>
    </citation>
    <scope>NUCLEOTIDE SEQUENCE</scope>
    <source>
        <strain evidence="1">AJ5</strain>
    </source>
</reference>
<dbReference type="GeneID" id="30920109"/>
<dbReference type="RefSeq" id="WP_007141031.1">
    <property type="nucleotide sequence ID" value="NZ_AOLZ01000030.1"/>
</dbReference>
<dbReference type="AlphaFoldDB" id="M0LQZ7"/>
<evidence type="ECO:0000313" key="2">
    <source>
        <dbReference type="EMBL" id="EMA34874.1"/>
    </source>
</evidence>
<dbReference type="eggNOG" id="arCOG08021">
    <property type="taxonomic scope" value="Archaea"/>
</dbReference>
<sequence length="77" mass="8158">MNQKQLTSDSSRTLPSELESSQAKLVYLYLEATGGATAADLSGALSMKKLAILSVLNSLSSADLVEKTGTEYVPHAR</sequence>
<dbReference type="Proteomes" id="UP000011555">
    <property type="component" value="Unassembled WGS sequence"/>
</dbReference>
<dbReference type="InterPro" id="IPR036390">
    <property type="entry name" value="WH_DNA-bd_sf"/>
</dbReference>
<dbReference type="SUPFAM" id="SSF46785">
    <property type="entry name" value="Winged helix' DNA-binding domain"/>
    <property type="match status" value="1"/>
</dbReference>
<reference evidence="1 4" key="1">
    <citation type="journal article" date="2011" name="J. Bacteriol.">
        <title>Genome sequence of Halobiforma lacisalsi AJ5, an extremely halophilic archaeon which harbors a bop gene.</title>
        <authorList>
            <person name="Jiang X."/>
            <person name="Wang S."/>
            <person name="Cheng H."/>
            <person name="Huo Y."/>
            <person name="Zhang X."/>
            <person name="Zhu X."/>
            <person name="Han X."/>
            <person name="Ni P."/>
            <person name="Wu M."/>
        </authorList>
    </citation>
    <scope>NUCLEOTIDE SEQUENCE [LARGE SCALE GENOMIC DNA]</scope>
    <source>
        <strain evidence="1 4">AJ5</strain>
    </source>
</reference>
<reference evidence="2 3" key="2">
    <citation type="journal article" date="2014" name="PLoS Genet.">
        <title>Phylogenetically driven sequencing of extremely halophilic archaea reveals strategies for static and dynamic osmo-response.</title>
        <authorList>
            <person name="Becker E.A."/>
            <person name="Seitzer P.M."/>
            <person name="Tritt A."/>
            <person name="Larsen D."/>
            <person name="Krusor M."/>
            <person name="Yao A.I."/>
            <person name="Wu D."/>
            <person name="Madern D."/>
            <person name="Eisen J.A."/>
            <person name="Darling A.E."/>
            <person name="Facciotti M.T."/>
        </authorList>
    </citation>
    <scope>NUCLEOTIDE SEQUENCE [LARGE SCALE GENOMIC DNA]</scope>
    <source>
        <strain evidence="2 3">AJ5</strain>
    </source>
</reference>
<accession>M0LQZ7</accession>
<dbReference type="InterPro" id="IPR036388">
    <property type="entry name" value="WH-like_DNA-bd_sf"/>
</dbReference>
<evidence type="ECO:0000313" key="3">
    <source>
        <dbReference type="Proteomes" id="UP000011555"/>
    </source>
</evidence>
<organism evidence="2 3">
    <name type="scientific">Natronobacterium lacisalsi AJ5</name>
    <dbReference type="NCBI Taxonomy" id="358396"/>
    <lineage>
        <taxon>Archaea</taxon>
        <taxon>Methanobacteriati</taxon>
        <taxon>Methanobacteriota</taxon>
        <taxon>Stenosarchaea group</taxon>
        <taxon>Halobacteria</taxon>
        <taxon>Halobacteriales</taxon>
        <taxon>Natrialbaceae</taxon>
        <taxon>Natronobacterium</taxon>
    </lineage>
</organism>
<name>M0LQZ7_NATLA</name>
<proteinExistence type="predicted"/>
<dbReference type="EMBL" id="CP019285">
    <property type="protein sequence ID" value="APW96845.1"/>
    <property type="molecule type" value="Genomic_DNA"/>
</dbReference>
<evidence type="ECO:0000313" key="4">
    <source>
        <dbReference type="Proteomes" id="UP000186547"/>
    </source>
</evidence>
<keyword evidence="3" id="KW-1185">Reference proteome</keyword>